<evidence type="ECO:0000256" key="4">
    <source>
        <dbReference type="ARBA" id="ARBA00023263"/>
    </source>
</evidence>
<organism evidence="6 7">
    <name type="scientific">Providencia alcalifaciens</name>
    <dbReference type="NCBI Taxonomy" id="126385"/>
    <lineage>
        <taxon>Bacteria</taxon>
        <taxon>Pseudomonadati</taxon>
        <taxon>Pseudomonadota</taxon>
        <taxon>Gammaproteobacteria</taxon>
        <taxon>Enterobacterales</taxon>
        <taxon>Morganellaceae</taxon>
        <taxon>Providencia</taxon>
    </lineage>
</organism>
<sequence length="340" mass="37377">MKEFAISSVIYAIMLLFSPRLFADYRAEFSSYTVPISQTLYVPKSAPINSHIATIELGTYTPWVWWNESGTTRVGINLPGIFDDHYQIAGVGAIKEIGLSGIGFALHGSVNSPCSARGYVNGKNNRDGNPANRLLCPSSESRGNYNVTLRAEFYKIRPRVNTQLLQSTSAAMLIVFNNKFIIQDAFGNVEPKIWLSPINVIANGCEVKNRVINVVFGQVEKSGANGVGVTVANSRKRFKIELECDESSPVKIHFMGTADESGIGGTIALNNPNHQETAKGFGIQIKHKGKPIKLNQMVQISRLNQAQHYVIPLEAAYIQTAEKTRGGKADGTLQFNLQYH</sequence>
<gene>
    <name evidence="6" type="ORF">EC835_10364</name>
</gene>
<dbReference type="GO" id="GO:0009289">
    <property type="term" value="C:pilus"/>
    <property type="evidence" value="ECO:0007669"/>
    <property type="project" value="UniProtKB-SubCell"/>
</dbReference>
<dbReference type="RefSeq" id="WP_132495872.1">
    <property type="nucleotide sequence ID" value="NZ_SMAS01000003.1"/>
</dbReference>
<dbReference type="InterPro" id="IPR050263">
    <property type="entry name" value="Bact_Fimbrial_Adh_Pro"/>
</dbReference>
<reference evidence="6 7" key="1">
    <citation type="submission" date="2019-03" db="EMBL/GenBank/DDBJ databases">
        <title>Genomic analyses of the natural microbiome of Caenorhabditis elegans.</title>
        <authorList>
            <person name="Samuel B."/>
        </authorList>
    </citation>
    <scope>NUCLEOTIDE SEQUENCE [LARGE SCALE GENOMIC DNA]</scope>
    <source>
        <strain evidence="6 7">JUb102</strain>
    </source>
</reference>
<dbReference type="InterPro" id="IPR008966">
    <property type="entry name" value="Adhesion_dom_sf"/>
</dbReference>
<dbReference type="Proteomes" id="UP000295055">
    <property type="component" value="Unassembled WGS sequence"/>
</dbReference>
<comment type="caution">
    <text evidence="6">The sequence shown here is derived from an EMBL/GenBank/DDBJ whole genome shotgun (WGS) entry which is preliminary data.</text>
</comment>
<dbReference type="InterPro" id="IPR036937">
    <property type="entry name" value="Adhesion_dom_fimbrial_sf"/>
</dbReference>
<dbReference type="OrthoDB" id="6466777at2"/>
<evidence type="ECO:0000259" key="5">
    <source>
        <dbReference type="Pfam" id="PF00419"/>
    </source>
</evidence>
<comment type="subcellular location">
    <subcellularLocation>
        <location evidence="1">Fimbrium</location>
    </subcellularLocation>
</comment>
<comment type="similarity">
    <text evidence="2">Belongs to the fimbrial protein family.</text>
</comment>
<evidence type="ECO:0000256" key="2">
    <source>
        <dbReference type="ARBA" id="ARBA00006671"/>
    </source>
</evidence>
<dbReference type="EMBL" id="SMAS01000003">
    <property type="protein sequence ID" value="TCT35610.1"/>
    <property type="molecule type" value="Genomic_DNA"/>
</dbReference>
<evidence type="ECO:0000256" key="1">
    <source>
        <dbReference type="ARBA" id="ARBA00004561"/>
    </source>
</evidence>
<keyword evidence="4" id="KW-0281">Fimbrium</keyword>
<accession>A0A4R3NMQ4</accession>
<proteinExistence type="inferred from homology"/>
<dbReference type="InterPro" id="IPR000259">
    <property type="entry name" value="Adhesion_dom_fimbrial"/>
</dbReference>
<dbReference type="PANTHER" id="PTHR33420:SF3">
    <property type="entry name" value="FIMBRIAL SUBUNIT ELFA"/>
    <property type="match status" value="1"/>
</dbReference>
<dbReference type="SUPFAM" id="SSF49401">
    <property type="entry name" value="Bacterial adhesins"/>
    <property type="match status" value="1"/>
</dbReference>
<evidence type="ECO:0000256" key="3">
    <source>
        <dbReference type="ARBA" id="ARBA00022729"/>
    </source>
</evidence>
<feature type="domain" description="Fimbrial-type adhesion" evidence="5">
    <location>
        <begin position="200"/>
        <end position="339"/>
    </location>
</feature>
<keyword evidence="3" id="KW-0732">Signal</keyword>
<dbReference type="Gene3D" id="2.60.40.3310">
    <property type="match status" value="1"/>
</dbReference>
<protein>
    <recommendedName>
        <fullName evidence="5">Fimbrial-type adhesion domain-containing protein</fullName>
    </recommendedName>
</protein>
<evidence type="ECO:0000313" key="6">
    <source>
        <dbReference type="EMBL" id="TCT35610.1"/>
    </source>
</evidence>
<dbReference type="PANTHER" id="PTHR33420">
    <property type="entry name" value="FIMBRIAL SUBUNIT ELFA-RELATED"/>
    <property type="match status" value="1"/>
</dbReference>
<dbReference type="Pfam" id="PF00419">
    <property type="entry name" value="Fimbrial"/>
    <property type="match status" value="1"/>
</dbReference>
<name>A0A4R3NMQ4_9GAMM</name>
<dbReference type="Gene3D" id="2.60.40.1090">
    <property type="entry name" value="Fimbrial-type adhesion domain"/>
    <property type="match status" value="1"/>
</dbReference>
<dbReference type="GO" id="GO:0043709">
    <property type="term" value="P:cell adhesion involved in single-species biofilm formation"/>
    <property type="evidence" value="ECO:0007669"/>
    <property type="project" value="TreeGrafter"/>
</dbReference>
<evidence type="ECO:0000313" key="7">
    <source>
        <dbReference type="Proteomes" id="UP000295055"/>
    </source>
</evidence>
<dbReference type="AlphaFoldDB" id="A0A4R3NMQ4"/>